<evidence type="ECO:0000256" key="4">
    <source>
        <dbReference type="SAM" id="Coils"/>
    </source>
</evidence>
<dbReference type="InterPro" id="IPR044946">
    <property type="entry name" value="Restrct_endonuc_typeI_TRD_sf"/>
</dbReference>
<dbReference type="RefSeq" id="WP_145228670.1">
    <property type="nucleotide sequence ID" value="NZ_CP036343.1"/>
</dbReference>
<reference evidence="6 7" key="1">
    <citation type="submission" date="2019-02" db="EMBL/GenBank/DDBJ databases">
        <title>Deep-cultivation of Planctomycetes and their phenomic and genomic characterization uncovers novel biology.</title>
        <authorList>
            <person name="Wiegand S."/>
            <person name="Jogler M."/>
            <person name="Boedeker C."/>
            <person name="Pinto D."/>
            <person name="Vollmers J."/>
            <person name="Rivas-Marin E."/>
            <person name="Kohn T."/>
            <person name="Peeters S.H."/>
            <person name="Heuer A."/>
            <person name="Rast P."/>
            <person name="Oberbeckmann S."/>
            <person name="Bunk B."/>
            <person name="Jeske O."/>
            <person name="Meyerdierks A."/>
            <person name="Storesund J.E."/>
            <person name="Kallscheuer N."/>
            <person name="Luecker S."/>
            <person name="Lage O.M."/>
            <person name="Pohl T."/>
            <person name="Merkel B.J."/>
            <person name="Hornburger P."/>
            <person name="Mueller R.-W."/>
            <person name="Bruemmer F."/>
            <person name="Labrenz M."/>
            <person name="Spormann A.M."/>
            <person name="Op den Camp H."/>
            <person name="Overmann J."/>
            <person name="Amann R."/>
            <person name="Jetten M.S.M."/>
            <person name="Mascher T."/>
            <person name="Medema M.H."/>
            <person name="Devos D.P."/>
            <person name="Kaster A.-K."/>
            <person name="Ovreas L."/>
            <person name="Rohde M."/>
            <person name="Galperin M.Y."/>
            <person name="Jogler C."/>
        </authorList>
    </citation>
    <scope>NUCLEOTIDE SEQUENCE [LARGE SCALE GENOMIC DNA]</scope>
    <source>
        <strain evidence="6 7">Pan161</strain>
    </source>
</reference>
<evidence type="ECO:0000313" key="7">
    <source>
        <dbReference type="Proteomes" id="UP000316855"/>
    </source>
</evidence>
<evidence type="ECO:0000256" key="3">
    <source>
        <dbReference type="ARBA" id="ARBA00023125"/>
    </source>
</evidence>
<dbReference type="GO" id="GO:0003677">
    <property type="term" value="F:DNA binding"/>
    <property type="evidence" value="ECO:0007669"/>
    <property type="project" value="UniProtKB-KW"/>
</dbReference>
<evidence type="ECO:0000313" key="6">
    <source>
        <dbReference type="EMBL" id="QDT91743.1"/>
    </source>
</evidence>
<dbReference type="Gene3D" id="3.90.220.20">
    <property type="entry name" value="DNA methylase specificity domains"/>
    <property type="match status" value="2"/>
</dbReference>
<dbReference type="SUPFAM" id="SSF116734">
    <property type="entry name" value="DNA methylase specificity domain"/>
    <property type="match status" value="2"/>
</dbReference>
<dbReference type="REBASE" id="356246">
    <property type="entry name" value="S.PbaPan161ORF34070P"/>
</dbReference>
<dbReference type="Proteomes" id="UP000316855">
    <property type="component" value="Chromosome"/>
</dbReference>
<dbReference type="InterPro" id="IPR052021">
    <property type="entry name" value="Type-I_RS_S_subunit"/>
</dbReference>
<gene>
    <name evidence="6" type="ORF">Pan161_34060</name>
</gene>
<organism evidence="6 7">
    <name type="scientific">Gimesia algae</name>
    <dbReference type="NCBI Taxonomy" id="2527971"/>
    <lineage>
        <taxon>Bacteria</taxon>
        <taxon>Pseudomonadati</taxon>
        <taxon>Planctomycetota</taxon>
        <taxon>Planctomycetia</taxon>
        <taxon>Planctomycetales</taxon>
        <taxon>Planctomycetaceae</taxon>
        <taxon>Gimesia</taxon>
    </lineage>
</organism>
<dbReference type="PANTHER" id="PTHR30408">
    <property type="entry name" value="TYPE-1 RESTRICTION ENZYME ECOKI SPECIFICITY PROTEIN"/>
    <property type="match status" value="1"/>
</dbReference>
<proteinExistence type="inferred from homology"/>
<dbReference type="AlphaFoldDB" id="A0A517VFF4"/>
<evidence type="ECO:0000256" key="1">
    <source>
        <dbReference type="ARBA" id="ARBA00010923"/>
    </source>
</evidence>
<keyword evidence="4" id="KW-0175">Coiled coil</keyword>
<dbReference type="InterPro" id="IPR000055">
    <property type="entry name" value="Restrct_endonuc_typeI_TRD"/>
</dbReference>
<keyword evidence="2" id="KW-0680">Restriction system</keyword>
<feature type="coiled-coil region" evidence="4">
    <location>
        <begin position="380"/>
        <end position="407"/>
    </location>
</feature>
<accession>A0A517VFF4</accession>
<feature type="domain" description="Type I restriction modification DNA specificity" evidence="5">
    <location>
        <begin position="223"/>
        <end position="398"/>
    </location>
</feature>
<dbReference type="PANTHER" id="PTHR30408:SF12">
    <property type="entry name" value="TYPE I RESTRICTION ENZYME MJAVIII SPECIFICITY SUBUNIT"/>
    <property type="match status" value="1"/>
</dbReference>
<sequence length="424" mass="47527">MNNSHNGFKRTRHGLIPSSWRNDKLANATSFLKDGTHFSPQSNEGPFRYITSKNIRFGKLDLSNCSNISTEDHERIFGACPVRQGDVLLTKDGANTGNATLNTLEEPFSLLSSVAVLRGESDHLLNEFLLQFILSPRGQYAFTSEMAGQAITRLTLTTIGQIEVPLPPLPEQQKIAAILSTWDQAIELTEKLIAAKQKRKQALIHKLITEPLLAVRHSNPKSGWDEAKLGNLIEKRTQTSSDLESFPLYSFTIEAGVTPKTDRYERSFLLKDGANNKYAIVRFEDFVVNPMNLRFGAIGRSRVQNTVSVSAYYDVFSVVNSKCDSSFLEHVLKSPLLFHIYETVATGSLIEKRRVHFSEFVKISISMPSLDEQTRIASIIDLQDNELKMLSKKIALIKEQKKGLMQQLLIGKVRVNVDSETVKG</sequence>
<dbReference type="GO" id="GO:0009307">
    <property type="term" value="P:DNA restriction-modification system"/>
    <property type="evidence" value="ECO:0007669"/>
    <property type="project" value="UniProtKB-KW"/>
</dbReference>
<dbReference type="Gene3D" id="1.10.287.1120">
    <property type="entry name" value="Bipartite methylase S protein"/>
    <property type="match status" value="1"/>
</dbReference>
<comment type="similarity">
    <text evidence="1">Belongs to the type-I restriction system S methylase family.</text>
</comment>
<keyword evidence="7" id="KW-1185">Reference proteome</keyword>
<dbReference type="OrthoDB" id="9811611at2"/>
<protein>
    <submittedName>
        <fullName evidence="6">EcoKI restriction-modification system protein HsdS</fullName>
    </submittedName>
</protein>
<dbReference type="Pfam" id="PF01420">
    <property type="entry name" value="Methylase_S"/>
    <property type="match status" value="2"/>
</dbReference>
<evidence type="ECO:0000256" key="2">
    <source>
        <dbReference type="ARBA" id="ARBA00022747"/>
    </source>
</evidence>
<feature type="domain" description="Type I restriction modification DNA specificity" evidence="5">
    <location>
        <begin position="68"/>
        <end position="194"/>
    </location>
</feature>
<dbReference type="KEGG" id="gax:Pan161_34060"/>
<evidence type="ECO:0000259" key="5">
    <source>
        <dbReference type="Pfam" id="PF01420"/>
    </source>
</evidence>
<name>A0A517VFF4_9PLAN</name>
<dbReference type="EMBL" id="CP036343">
    <property type="protein sequence ID" value="QDT91743.1"/>
    <property type="molecule type" value="Genomic_DNA"/>
</dbReference>
<keyword evidence="3" id="KW-0238">DNA-binding</keyword>